<dbReference type="STRING" id="1263868.RESH_04646"/>
<dbReference type="PATRIC" id="fig|1263868.3.peg.5038"/>
<accession>M5SF32</accession>
<dbReference type="InterPro" id="IPR017476">
    <property type="entry name" value="UDP-Glc/GDP-Man"/>
</dbReference>
<sequence>MGGHCIPIDPFYLTWKAREFGVHTRFIELAGEINRAMPAHIVRRCADALNQHKKSFNGSKILLIGLAYKPNVDDDRESPSYELMDRLTEMGADVSYHDPYVPKIGMTREYAHWAGTPSVAWDQQTISQYDLVLISTWHECLNIQELADWSKFIVDTRNATMSLSPTTRKTKILKA</sequence>
<evidence type="ECO:0000313" key="3">
    <source>
        <dbReference type="Proteomes" id="UP000011996"/>
    </source>
</evidence>
<evidence type="ECO:0000259" key="1">
    <source>
        <dbReference type="SMART" id="SM00984"/>
    </source>
</evidence>
<name>M5SF32_9BACT</name>
<dbReference type="SUPFAM" id="SSF52413">
    <property type="entry name" value="UDP-glucose/GDP-mannose dehydrogenase C-terminal domain"/>
    <property type="match status" value="1"/>
</dbReference>
<proteinExistence type="predicted"/>
<dbReference type="PIRSF" id="PIRSF500136">
    <property type="entry name" value="UDP_ManNAc_DH"/>
    <property type="match status" value="1"/>
</dbReference>
<dbReference type="AlphaFoldDB" id="M5SF32"/>
<evidence type="ECO:0000313" key="2">
    <source>
        <dbReference type="EMBL" id="EMI24774.1"/>
    </source>
</evidence>
<dbReference type="InterPro" id="IPR014026">
    <property type="entry name" value="UDP-Glc/GDP-Man_DH_dimer"/>
</dbReference>
<dbReference type="PANTHER" id="PTHR43491:SF1">
    <property type="entry name" value="UDP-N-ACETYL-D-MANNOSAMINE DEHYDROGENASE"/>
    <property type="match status" value="1"/>
</dbReference>
<dbReference type="PANTHER" id="PTHR43491">
    <property type="entry name" value="UDP-N-ACETYL-D-MANNOSAMINE DEHYDROGENASE"/>
    <property type="match status" value="1"/>
</dbReference>
<dbReference type="InterPro" id="IPR036220">
    <property type="entry name" value="UDP-Glc/GDP-Man_DH_C_sf"/>
</dbReference>
<dbReference type="PIRSF" id="PIRSF000124">
    <property type="entry name" value="UDPglc_GDPman_dh"/>
    <property type="match status" value="1"/>
</dbReference>
<dbReference type="GO" id="GO:0016628">
    <property type="term" value="F:oxidoreductase activity, acting on the CH-CH group of donors, NAD or NADP as acceptor"/>
    <property type="evidence" value="ECO:0007669"/>
    <property type="project" value="InterPro"/>
</dbReference>
<organism evidence="2 3">
    <name type="scientific">Rhodopirellula europaea SH398</name>
    <dbReference type="NCBI Taxonomy" id="1263868"/>
    <lineage>
        <taxon>Bacteria</taxon>
        <taxon>Pseudomonadati</taxon>
        <taxon>Planctomycetota</taxon>
        <taxon>Planctomycetia</taxon>
        <taxon>Pirellulales</taxon>
        <taxon>Pirellulaceae</taxon>
        <taxon>Rhodopirellula</taxon>
    </lineage>
</organism>
<dbReference type="Gene3D" id="3.40.50.720">
    <property type="entry name" value="NAD(P)-binding Rossmann-like Domain"/>
    <property type="match status" value="1"/>
</dbReference>
<dbReference type="GO" id="GO:0000271">
    <property type="term" value="P:polysaccharide biosynthetic process"/>
    <property type="evidence" value="ECO:0007669"/>
    <property type="project" value="InterPro"/>
</dbReference>
<dbReference type="InterPro" id="IPR014027">
    <property type="entry name" value="UDP-Glc/GDP-Man_DH_C"/>
</dbReference>
<dbReference type="SMART" id="SM00984">
    <property type="entry name" value="UDPG_MGDP_dh_C"/>
    <property type="match status" value="1"/>
</dbReference>
<feature type="domain" description="UDP-glucose/GDP-mannose dehydrogenase C-terminal" evidence="1">
    <location>
        <begin position="62"/>
        <end position="162"/>
    </location>
</feature>
<gene>
    <name evidence="2" type="ORF">RESH_04646</name>
</gene>
<dbReference type="InterPro" id="IPR028359">
    <property type="entry name" value="UDP_ManNAc/GlcNAc_DH"/>
</dbReference>
<comment type="caution">
    <text evidence="2">The sequence shown here is derived from an EMBL/GenBank/DDBJ whole genome shotgun (WGS) entry which is preliminary data.</text>
</comment>
<dbReference type="Proteomes" id="UP000011996">
    <property type="component" value="Unassembled WGS sequence"/>
</dbReference>
<dbReference type="Pfam" id="PF03720">
    <property type="entry name" value="UDPG_MGDP_dh_C"/>
    <property type="match status" value="1"/>
</dbReference>
<dbReference type="Pfam" id="PF00984">
    <property type="entry name" value="UDPG_MGDP_dh"/>
    <property type="match status" value="1"/>
</dbReference>
<dbReference type="SUPFAM" id="SSF48179">
    <property type="entry name" value="6-phosphogluconate dehydrogenase C-terminal domain-like"/>
    <property type="match status" value="1"/>
</dbReference>
<dbReference type="GO" id="GO:0051287">
    <property type="term" value="F:NAD binding"/>
    <property type="evidence" value="ECO:0007669"/>
    <property type="project" value="InterPro"/>
</dbReference>
<reference evidence="2 3" key="1">
    <citation type="journal article" date="2013" name="Mar. Genomics">
        <title>Expression of sulfatases in Rhodopirellula baltica and the diversity of sulfatases in the genus Rhodopirellula.</title>
        <authorList>
            <person name="Wegner C.E."/>
            <person name="Richter-Heitmann T."/>
            <person name="Klindworth A."/>
            <person name="Klockow C."/>
            <person name="Richter M."/>
            <person name="Achstetter T."/>
            <person name="Glockner F.O."/>
            <person name="Harder J."/>
        </authorList>
    </citation>
    <scope>NUCLEOTIDE SEQUENCE [LARGE SCALE GENOMIC DNA]</scope>
    <source>
        <strain evidence="2 3">SH398</strain>
    </source>
</reference>
<dbReference type="InterPro" id="IPR008927">
    <property type="entry name" value="6-PGluconate_DH-like_C_sf"/>
</dbReference>
<protein>
    <submittedName>
        <fullName evidence="2">Nucleotide sugar dehydrogenase</fullName>
    </submittedName>
</protein>
<dbReference type="EMBL" id="ANOF01000150">
    <property type="protein sequence ID" value="EMI24774.1"/>
    <property type="molecule type" value="Genomic_DNA"/>
</dbReference>
<dbReference type="GO" id="GO:0016616">
    <property type="term" value="F:oxidoreductase activity, acting on the CH-OH group of donors, NAD or NADP as acceptor"/>
    <property type="evidence" value="ECO:0007669"/>
    <property type="project" value="InterPro"/>
</dbReference>